<dbReference type="EnsemblPlants" id="KQL25793">
    <property type="protein sequence ID" value="KQL25793"/>
    <property type="gene ID" value="SETIT_031094mg"/>
</dbReference>
<name>K3ZWW2_SETIT</name>
<evidence type="ECO:0000256" key="1">
    <source>
        <dbReference type="SAM" id="MobiDB-lite"/>
    </source>
</evidence>
<keyword evidence="4" id="KW-1185">Reference proteome</keyword>
<dbReference type="Proteomes" id="UP000004995">
    <property type="component" value="Unassembled WGS sequence"/>
</dbReference>
<dbReference type="AlphaFoldDB" id="K3ZWW2"/>
<dbReference type="PANTHER" id="PTHR39708">
    <property type="entry name" value="OS07G0483400 PROTEIN"/>
    <property type="match status" value="1"/>
</dbReference>
<dbReference type="PANTHER" id="PTHR39708:SF2">
    <property type="entry name" value="BLOC-1-RELATED COMPLEX SUBUNIT 6 C-TERMINAL HELIX DOMAIN-CONTAINING PROTEIN"/>
    <property type="match status" value="1"/>
</dbReference>
<reference evidence="3" key="2">
    <citation type="submission" date="2018-08" db="UniProtKB">
        <authorList>
            <consortium name="EnsemblPlants"/>
        </authorList>
    </citation>
    <scope>IDENTIFICATION</scope>
    <source>
        <strain evidence="3">Yugu1</strain>
    </source>
</reference>
<sequence length="212" mass="22694">MTCQYTSLTERQDAFLLPSPLPFHDTETQPEEMEPAAAAVESPDPPPSPPLEGPSPAETSSSPAAAPGTQSPAPAPPGTREVAAAMEAVERDAAAIAESYASLFASLRVALNNVTSTSAENIECLGDVVGRLQESALEASSKGNKYINSCLRLNEEMRGLESLAMQLYPFVLQVVRKMIHHIYVMCFSSKATSWWKYEVAYANKGGLSPSMA</sequence>
<dbReference type="eggNOG" id="ENOG502S02Q">
    <property type="taxonomic scope" value="Eukaryota"/>
</dbReference>
<feature type="compositionally biased region" description="Low complexity" evidence="1">
    <location>
        <begin position="54"/>
        <end position="81"/>
    </location>
</feature>
<proteinExistence type="predicted"/>
<evidence type="ECO:0000259" key="2">
    <source>
        <dbReference type="Pfam" id="PF10157"/>
    </source>
</evidence>
<dbReference type="EMBL" id="AGNK02001253">
    <property type="status" value="NOT_ANNOTATED_CDS"/>
    <property type="molecule type" value="Genomic_DNA"/>
</dbReference>
<reference evidence="4" key="1">
    <citation type="journal article" date="2012" name="Nat. Biotechnol.">
        <title>Reference genome sequence of the model plant Setaria.</title>
        <authorList>
            <person name="Bennetzen J.L."/>
            <person name="Schmutz J."/>
            <person name="Wang H."/>
            <person name="Percifield R."/>
            <person name="Hawkins J."/>
            <person name="Pontaroli A.C."/>
            <person name="Estep M."/>
            <person name="Feng L."/>
            <person name="Vaughn J.N."/>
            <person name="Grimwood J."/>
            <person name="Jenkins J."/>
            <person name="Barry K."/>
            <person name="Lindquist E."/>
            <person name="Hellsten U."/>
            <person name="Deshpande S."/>
            <person name="Wang X."/>
            <person name="Wu X."/>
            <person name="Mitros T."/>
            <person name="Triplett J."/>
            <person name="Yang X."/>
            <person name="Ye C.Y."/>
            <person name="Mauro-Herrera M."/>
            <person name="Wang L."/>
            <person name="Li P."/>
            <person name="Sharma M."/>
            <person name="Sharma R."/>
            <person name="Ronald P.C."/>
            <person name="Panaud O."/>
            <person name="Kellogg E.A."/>
            <person name="Brutnell T.P."/>
            <person name="Doust A.N."/>
            <person name="Tuskan G.A."/>
            <person name="Rokhsar D."/>
            <person name="Devos K.M."/>
        </authorList>
    </citation>
    <scope>NUCLEOTIDE SEQUENCE [LARGE SCALE GENOMIC DNA]</scope>
    <source>
        <strain evidence="4">cv. Yugu1</strain>
    </source>
</reference>
<dbReference type="InterPro" id="IPR046465">
    <property type="entry name" value="BORCS6_C"/>
</dbReference>
<protein>
    <recommendedName>
        <fullName evidence="2">BLOC-1-related complex subunit 6 C-terminal helix domain-containing protein</fullName>
    </recommendedName>
</protein>
<accession>K3ZWW2</accession>
<feature type="compositionally biased region" description="Pro residues" evidence="1">
    <location>
        <begin position="43"/>
        <end position="53"/>
    </location>
</feature>
<dbReference type="InParanoid" id="K3ZWW2"/>
<dbReference type="Pfam" id="PF10157">
    <property type="entry name" value="BORCS6"/>
    <property type="match status" value="1"/>
</dbReference>
<feature type="domain" description="BLOC-1-related complex subunit 6 C-terminal helix" evidence="2">
    <location>
        <begin position="85"/>
        <end position="167"/>
    </location>
</feature>
<dbReference type="Gramene" id="KQL25793">
    <property type="protein sequence ID" value="KQL25793"/>
    <property type="gene ID" value="SETIT_031094mg"/>
</dbReference>
<feature type="region of interest" description="Disordered" evidence="1">
    <location>
        <begin position="1"/>
        <end position="81"/>
    </location>
</feature>
<dbReference type="STRING" id="4555.K3ZWW2"/>
<evidence type="ECO:0000313" key="4">
    <source>
        <dbReference type="Proteomes" id="UP000004995"/>
    </source>
</evidence>
<evidence type="ECO:0000313" key="3">
    <source>
        <dbReference type="EnsemblPlants" id="KQL25793"/>
    </source>
</evidence>
<dbReference type="FunCoup" id="K3ZWW2">
    <property type="interactions" value="1385"/>
</dbReference>
<organism evidence="3 4">
    <name type="scientific">Setaria italica</name>
    <name type="common">Foxtail millet</name>
    <name type="synonym">Panicum italicum</name>
    <dbReference type="NCBI Taxonomy" id="4555"/>
    <lineage>
        <taxon>Eukaryota</taxon>
        <taxon>Viridiplantae</taxon>
        <taxon>Streptophyta</taxon>
        <taxon>Embryophyta</taxon>
        <taxon>Tracheophyta</taxon>
        <taxon>Spermatophyta</taxon>
        <taxon>Magnoliopsida</taxon>
        <taxon>Liliopsida</taxon>
        <taxon>Poales</taxon>
        <taxon>Poaceae</taxon>
        <taxon>PACMAD clade</taxon>
        <taxon>Panicoideae</taxon>
        <taxon>Panicodae</taxon>
        <taxon>Paniceae</taxon>
        <taxon>Cenchrinae</taxon>
        <taxon>Setaria</taxon>
    </lineage>
</organism>